<accession>A0A0R3N8Y2</accession>
<evidence type="ECO:0000313" key="2">
    <source>
        <dbReference type="EMBL" id="KRR28593.1"/>
    </source>
</evidence>
<dbReference type="Proteomes" id="UP000052023">
    <property type="component" value="Unassembled WGS sequence"/>
</dbReference>
<proteinExistence type="predicted"/>
<gene>
    <name evidence="2" type="ORF">CQ13_20190</name>
</gene>
<dbReference type="GO" id="GO:0016787">
    <property type="term" value="F:hydrolase activity"/>
    <property type="evidence" value="ECO:0007669"/>
    <property type="project" value="UniProtKB-KW"/>
</dbReference>
<evidence type="ECO:0000259" key="1">
    <source>
        <dbReference type="Pfam" id="PF00144"/>
    </source>
</evidence>
<dbReference type="Pfam" id="PF00144">
    <property type="entry name" value="Beta-lactamase"/>
    <property type="match status" value="1"/>
</dbReference>
<dbReference type="InterPro" id="IPR050789">
    <property type="entry name" value="Diverse_Enzym_Activities"/>
</dbReference>
<dbReference type="RefSeq" id="WP_057842805.1">
    <property type="nucleotide sequence ID" value="NZ_LLYA01000079.1"/>
</dbReference>
<feature type="domain" description="Beta-lactamase-related" evidence="1">
    <location>
        <begin position="21"/>
        <end position="380"/>
    </location>
</feature>
<name>A0A0R3N8Y2_9BRAD</name>
<protein>
    <submittedName>
        <fullName evidence="2">Serine hydrolase</fullName>
    </submittedName>
</protein>
<evidence type="ECO:0000313" key="3">
    <source>
        <dbReference type="Proteomes" id="UP000052023"/>
    </source>
</evidence>
<dbReference type="PANTHER" id="PTHR43283:SF3">
    <property type="entry name" value="BETA-LACTAMASE FAMILY PROTEIN (AFU_ORTHOLOGUE AFUA_5G07500)"/>
    <property type="match status" value="1"/>
</dbReference>
<dbReference type="SUPFAM" id="SSF56601">
    <property type="entry name" value="beta-lactamase/transpeptidase-like"/>
    <property type="match status" value="1"/>
</dbReference>
<dbReference type="PANTHER" id="PTHR43283">
    <property type="entry name" value="BETA-LACTAMASE-RELATED"/>
    <property type="match status" value="1"/>
</dbReference>
<dbReference type="InterPro" id="IPR012338">
    <property type="entry name" value="Beta-lactam/transpept-like"/>
</dbReference>
<organism evidence="2 3">
    <name type="scientific">Bradyrhizobium retamae</name>
    <dbReference type="NCBI Taxonomy" id="1300035"/>
    <lineage>
        <taxon>Bacteria</taxon>
        <taxon>Pseudomonadati</taxon>
        <taxon>Pseudomonadota</taxon>
        <taxon>Alphaproteobacteria</taxon>
        <taxon>Hyphomicrobiales</taxon>
        <taxon>Nitrobacteraceae</taxon>
        <taxon>Bradyrhizobium</taxon>
    </lineage>
</organism>
<comment type="caution">
    <text evidence="2">The sequence shown here is derived from an EMBL/GenBank/DDBJ whole genome shotgun (WGS) entry which is preliminary data.</text>
</comment>
<sequence>MPTNSDAGGLSGSRLGRMHEILSGHVEHGGVPGLVALVSRRGEIHVDVMGSMAIGGTPMQRDSIFRIASMTKPVTAVAAMILVEECKLRLDDPVDDFLPELADRKVLRAIDAAIDDTVPAKRAITLRDLLTFRLGLGMIAIFPDRYPIQKAIAEAGFAPGPVFPSFPPDELMRRYGTLPLIYQPGERWLYNSGSEILSVLIARVAGMSLAKFLGDRIFAPLGMKDTGFHVPKEKRDRLTTAYARDQASGELKVFDDPATGKYASPPVFENGAAGLVSTADDFNAFAQMMLNGGRLGSERILSRPSVELMASDQLTSEHKQGSELFFGDNRGWGFGVSVFTRRDDLADTPGRFGWYGGYGTSWYSDPSEGLTGIVLTQRMMESPQPPRVMTDFWTSTYQAIDD</sequence>
<reference evidence="2 3" key="1">
    <citation type="submission" date="2014-03" db="EMBL/GenBank/DDBJ databases">
        <title>Bradyrhizobium valentinum sp. nov., isolated from effective nodules of Lupinus mariae-josephae, a lupine endemic of basic-lime soils in Eastern Spain.</title>
        <authorList>
            <person name="Duran D."/>
            <person name="Rey L."/>
            <person name="Navarro A."/>
            <person name="Busquets A."/>
            <person name="Imperial J."/>
            <person name="Ruiz-Argueso T."/>
        </authorList>
    </citation>
    <scope>NUCLEOTIDE SEQUENCE [LARGE SCALE GENOMIC DNA]</scope>
    <source>
        <strain evidence="2 3">Ro19</strain>
    </source>
</reference>
<dbReference type="InterPro" id="IPR001466">
    <property type="entry name" value="Beta-lactam-related"/>
</dbReference>
<dbReference type="OrthoDB" id="9808046at2"/>
<keyword evidence="2" id="KW-0378">Hydrolase</keyword>
<keyword evidence="3" id="KW-1185">Reference proteome</keyword>
<dbReference type="Gene3D" id="3.40.710.10">
    <property type="entry name" value="DD-peptidase/beta-lactamase superfamily"/>
    <property type="match status" value="1"/>
</dbReference>
<dbReference type="AlphaFoldDB" id="A0A0R3N8Y2"/>
<dbReference type="EMBL" id="LLYA01000079">
    <property type="protein sequence ID" value="KRR28593.1"/>
    <property type="molecule type" value="Genomic_DNA"/>
</dbReference>